<dbReference type="SUPFAM" id="SSF54862">
    <property type="entry name" value="4Fe-4S ferredoxins"/>
    <property type="match status" value="1"/>
</dbReference>
<dbReference type="SUPFAM" id="SSF53706">
    <property type="entry name" value="Formate dehydrogenase/DMSO reductase, domains 1-3"/>
    <property type="match status" value="1"/>
</dbReference>
<dbReference type="InterPro" id="IPR009010">
    <property type="entry name" value="Asp_de-COase-like_dom_sf"/>
</dbReference>
<evidence type="ECO:0000313" key="3">
    <source>
        <dbReference type="EMBL" id="TWT78193.1"/>
    </source>
</evidence>
<proteinExistence type="predicted"/>
<sequence>MSEASTPTRTRSSSASPYWRSIDELQQTPEFMEFVHREFPQAADEIPAGISRRRWMQLMSASFALAAAQGCRWKTEQIATFSDRPEGYVPGSITKYATSIDWAGAPRHLLVSCYDGRPIKVDGNPNHPAVRGGSDTFSQAATLALYDPDRQQQPIDRSGKGASNADWSEVDAAIAAVVEKLGESGGGTFAVLKQPTHSVSLDAALKAVLEKLPQAKVYEYAPLARDSELAGAELAFGERVRTRYNLQGARVIACFDSDLLKDHPESLALARDYADGRDPDGDMNRLYCVESQFSMTGGCADHRLPLRSSAIPAALAKLLSLVESGEVTVPEGEQDANSASEDQFLAALAEDLLAHKGAGVVAVGGCQSAEAFALAHKINDLLGNAGETVLYAAEPAGPAEVKPLADLAGEIAARRVDTLLILGGNPIYDAPVDLDFEKRLGEVATSIHLSPYDDETSRLCTWSLPETHPFESWGDTVGWDGAVGVQQPLIDPLLGGRSAIELLCVLAGVKDSARDFVRAAVAEKVGGLDDSGWDQLVQDGFLADSAAEAASPGIKDFSFESVEAPEFEVVLTASESTYDGRLANNGWLQETPDFITKLTWDNAALVNPATAKAMNVKQGQMITVTVGGQSLDLPVYIQPGQAQGSIGVALGYGRTAAGRVGGLLDESGDAVQGLYPDGIKGTWFPLAADPVGFDAYQLRTTDGSRVLTTDVSVKGAGGSYTLATTQDHHAIDVGGLEAITERSFEFIREASQEFYQEHKAFAQEMGHHIATKNLWKEPTFSREDASDDVSPNLYASTTNNAWGMAIDLNKCIGCNACTVACQAENNIPVVGKDMVSRGREMHWIRVDRYFRSEEGGEFADSPTVVHQPVACQQCETAPCEQVCPVAATVHSAEGLNDMVYNRCVGTRYCANNCPFKVRRFNYFHYNWELERGDWPAGKINEPKVNANRELQRLVMNPEVTIRHRGVMEKCTYCTQRISHARIDAKVEGREMVDGDVVTACQEACPTRAIEFGDLNDKDSKVAQAHASGRAYGMLDGLHLRPRTQYLARIRNPHAALKKYLPAEPTLHAHGGHGEGGHGADEHGAEGHNDADHGDAEHGEAGQENREAEQANHTA</sequence>
<dbReference type="SUPFAM" id="SSF50692">
    <property type="entry name" value="ADC-like"/>
    <property type="match status" value="1"/>
</dbReference>
<dbReference type="Gene3D" id="3.30.2070.10">
    <property type="entry name" value="Formate dehydrogenase/DMSO reductase"/>
    <property type="match status" value="1"/>
</dbReference>
<dbReference type="CDD" id="cd02784">
    <property type="entry name" value="MopB_CT_PHLH"/>
    <property type="match status" value="1"/>
</dbReference>
<dbReference type="CDD" id="cd10551">
    <property type="entry name" value="PsrB"/>
    <property type="match status" value="1"/>
</dbReference>
<evidence type="ECO:0000259" key="2">
    <source>
        <dbReference type="PROSITE" id="PS51379"/>
    </source>
</evidence>
<dbReference type="NCBIfam" id="TIGR04519">
    <property type="entry name" value="MoCo_extend_TAT"/>
    <property type="match status" value="1"/>
</dbReference>
<dbReference type="InterPro" id="IPR017896">
    <property type="entry name" value="4Fe4S_Fe-S-bd"/>
</dbReference>
<dbReference type="Proteomes" id="UP000318478">
    <property type="component" value="Unassembled WGS sequence"/>
</dbReference>
<dbReference type="Gene3D" id="3.30.70.20">
    <property type="match status" value="2"/>
</dbReference>
<feature type="region of interest" description="Disordered" evidence="1">
    <location>
        <begin position="1064"/>
        <end position="1114"/>
    </location>
</feature>
<dbReference type="InterPro" id="IPR030948">
    <property type="entry name" value="TAT_var_transloc_signal_dom"/>
</dbReference>
<dbReference type="PANTHER" id="PTHR42783">
    <property type="entry name" value="GLUTAMATE SYNTHASE [NADPH] SMALL CHAIN"/>
    <property type="match status" value="1"/>
</dbReference>
<dbReference type="PROSITE" id="PS51379">
    <property type="entry name" value="4FE4S_FER_2"/>
    <property type="match status" value="1"/>
</dbReference>
<dbReference type="Gene3D" id="2.40.40.20">
    <property type="match status" value="1"/>
</dbReference>
<feature type="compositionally biased region" description="Basic and acidic residues" evidence="1">
    <location>
        <begin position="1071"/>
        <end position="1114"/>
    </location>
</feature>
<keyword evidence="4" id="KW-1185">Reference proteome</keyword>
<accession>A0A5C5YU58</accession>
<dbReference type="OrthoDB" id="9779457at2"/>
<dbReference type="RefSeq" id="WP_146584459.1">
    <property type="nucleotide sequence ID" value="NZ_SJPO01000002.1"/>
</dbReference>
<gene>
    <name evidence="3" type="primary">ttrB</name>
    <name evidence="3" type="ORF">Pla123a_09830</name>
</gene>
<dbReference type="Gene3D" id="3.30.200.210">
    <property type="match status" value="1"/>
</dbReference>
<evidence type="ECO:0000256" key="1">
    <source>
        <dbReference type="SAM" id="MobiDB-lite"/>
    </source>
</evidence>
<dbReference type="Pfam" id="PF12838">
    <property type="entry name" value="Fer4_7"/>
    <property type="match status" value="1"/>
</dbReference>
<protein>
    <submittedName>
        <fullName evidence="3">Tetrathionate reductase subunit B</fullName>
    </submittedName>
</protein>
<dbReference type="EMBL" id="SJPO01000002">
    <property type="protein sequence ID" value="TWT78193.1"/>
    <property type="molecule type" value="Genomic_DNA"/>
</dbReference>
<reference evidence="3 4" key="1">
    <citation type="submission" date="2019-02" db="EMBL/GenBank/DDBJ databases">
        <title>Deep-cultivation of Planctomycetes and their phenomic and genomic characterization uncovers novel biology.</title>
        <authorList>
            <person name="Wiegand S."/>
            <person name="Jogler M."/>
            <person name="Boedeker C."/>
            <person name="Pinto D."/>
            <person name="Vollmers J."/>
            <person name="Rivas-Marin E."/>
            <person name="Kohn T."/>
            <person name="Peeters S.H."/>
            <person name="Heuer A."/>
            <person name="Rast P."/>
            <person name="Oberbeckmann S."/>
            <person name="Bunk B."/>
            <person name="Jeske O."/>
            <person name="Meyerdierks A."/>
            <person name="Storesund J.E."/>
            <person name="Kallscheuer N."/>
            <person name="Luecker S."/>
            <person name="Lage O.M."/>
            <person name="Pohl T."/>
            <person name="Merkel B.J."/>
            <person name="Hornburger P."/>
            <person name="Mueller R.-W."/>
            <person name="Bruemmer F."/>
            <person name="Labrenz M."/>
            <person name="Spormann A.M."/>
            <person name="Op Den Camp H."/>
            <person name="Overmann J."/>
            <person name="Amann R."/>
            <person name="Jetten M.S.M."/>
            <person name="Mascher T."/>
            <person name="Medema M.H."/>
            <person name="Devos D.P."/>
            <person name="Kaster A.-K."/>
            <person name="Ovreas L."/>
            <person name="Rohde M."/>
            <person name="Galperin M.Y."/>
            <person name="Jogler C."/>
        </authorList>
    </citation>
    <scope>NUCLEOTIDE SEQUENCE [LARGE SCALE GENOMIC DNA]</scope>
    <source>
        <strain evidence="3 4">Pla123a</strain>
    </source>
</reference>
<feature type="domain" description="4Fe-4S ferredoxin-type" evidence="2">
    <location>
        <begin position="802"/>
        <end position="832"/>
    </location>
</feature>
<organism evidence="3 4">
    <name type="scientific">Posidoniimonas polymericola</name>
    <dbReference type="NCBI Taxonomy" id="2528002"/>
    <lineage>
        <taxon>Bacteria</taxon>
        <taxon>Pseudomonadati</taxon>
        <taxon>Planctomycetota</taxon>
        <taxon>Planctomycetia</taxon>
        <taxon>Pirellulales</taxon>
        <taxon>Lacipirellulaceae</taxon>
        <taxon>Posidoniimonas</taxon>
    </lineage>
</organism>
<dbReference type="PANTHER" id="PTHR42783:SF3">
    <property type="entry name" value="GLUTAMATE SYNTHASE [NADPH] SMALL CHAIN-RELATED"/>
    <property type="match status" value="1"/>
</dbReference>
<name>A0A5C5YU58_9BACT</name>
<dbReference type="AlphaFoldDB" id="A0A5C5YU58"/>
<evidence type="ECO:0000313" key="4">
    <source>
        <dbReference type="Proteomes" id="UP000318478"/>
    </source>
</evidence>
<comment type="caution">
    <text evidence="3">The sequence shown here is derived from an EMBL/GenBank/DDBJ whole genome shotgun (WGS) entry which is preliminary data.</text>
</comment>
<dbReference type="Gene3D" id="3.40.50.740">
    <property type="match status" value="1"/>
</dbReference>